<dbReference type="RefSeq" id="WP_308348141.1">
    <property type="nucleotide sequence ID" value="NZ_CP129971.1"/>
</dbReference>
<dbReference type="Proteomes" id="UP001230496">
    <property type="component" value="Chromosome"/>
</dbReference>
<keyword evidence="1" id="KW-0813">Transport</keyword>
<dbReference type="PROSITE" id="PS51257">
    <property type="entry name" value="PROKAR_LIPOPROTEIN"/>
    <property type="match status" value="1"/>
</dbReference>
<sequence length="195" mass="21476">MKLLKLTLSILSISLFIACGGNSSKEESNSNEEAKTSKEIMQQRAMEKENSQQESTSEKENATADKSSNEDVVEITIEGNDQMRFNLNEIKVKAGSTVKLTLKHVGEMSITQMGHNWVLLKQGTDIMEFGQKAATAKERGYIPESEEDKVIVSTSLLGGGEEDTIEFEAPAKGTYDFICSFPGHVSLMKGKFIVE</sequence>
<dbReference type="AlphaFoldDB" id="A0AA51N9T7"/>
<dbReference type="Gene3D" id="2.60.40.420">
    <property type="entry name" value="Cupredoxins - blue copper proteins"/>
    <property type="match status" value="1"/>
</dbReference>
<dbReference type="EMBL" id="CP129971">
    <property type="protein sequence ID" value="WMN11218.1"/>
    <property type="molecule type" value="Genomic_DNA"/>
</dbReference>
<evidence type="ECO:0000256" key="5">
    <source>
        <dbReference type="SAM" id="MobiDB-lite"/>
    </source>
</evidence>
<keyword evidence="6" id="KW-0732">Signal</keyword>
<dbReference type="Pfam" id="PF00127">
    <property type="entry name" value="Copper-bind"/>
    <property type="match status" value="1"/>
</dbReference>
<name>A0AA51N9T7_9BACT</name>
<dbReference type="InterPro" id="IPR028871">
    <property type="entry name" value="BlueCu_1_BS"/>
</dbReference>
<proteinExistence type="predicted"/>
<feature type="domain" description="Blue (type 1) copper" evidence="7">
    <location>
        <begin position="73"/>
        <end position="195"/>
    </location>
</feature>
<dbReference type="GO" id="GO:0009055">
    <property type="term" value="F:electron transfer activity"/>
    <property type="evidence" value="ECO:0007669"/>
    <property type="project" value="InterPro"/>
</dbReference>
<dbReference type="InterPro" id="IPR008972">
    <property type="entry name" value="Cupredoxin"/>
</dbReference>
<protein>
    <submittedName>
        <fullName evidence="8">Azurin</fullName>
    </submittedName>
</protein>
<evidence type="ECO:0000256" key="6">
    <source>
        <dbReference type="SAM" id="SignalP"/>
    </source>
</evidence>
<dbReference type="PROSITE" id="PS00196">
    <property type="entry name" value="COPPER_BLUE"/>
    <property type="match status" value="1"/>
</dbReference>
<gene>
    <name evidence="8" type="ORF">QYS49_37605</name>
</gene>
<dbReference type="CDD" id="cd13922">
    <property type="entry name" value="Azurin"/>
    <property type="match status" value="1"/>
</dbReference>
<evidence type="ECO:0000313" key="9">
    <source>
        <dbReference type="Proteomes" id="UP001230496"/>
    </source>
</evidence>
<keyword evidence="3" id="KW-0249">Electron transport</keyword>
<dbReference type="InterPro" id="IPR050845">
    <property type="entry name" value="Cu-binding_ET"/>
</dbReference>
<dbReference type="GO" id="GO:0005507">
    <property type="term" value="F:copper ion binding"/>
    <property type="evidence" value="ECO:0007669"/>
    <property type="project" value="InterPro"/>
</dbReference>
<dbReference type="PANTHER" id="PTHR38439:SF2">
    <property type="entry name" value="OUTER MEMBRANE PROTEIN H.8"/>
    <property type="match status" value="1"/>
</dbReference>
<organism evidence="8 9">
    <name type="scientific">Marivirga salinarum</name>
    <dbReference type="NCBI Taxonomy" id="3059078"/>
    <lineage>
        <taxon>Bacteria</taxon>
        <taxon>Pseudomonadati</taxon>
        <taxon>Bacteroidota</taxon>
        <taxon>Cytophagia</taxon>
        <taxon>Cytophagales</taxon>
        <taxon>Marivirgaceae</taxon>
        <taxon>Marivirga</taxon>
    </lineage>
</organism>
<evidence type="ECO:0000259" key="7">
    <source>
        <dbReference type="Pfam" id="PF00127"/>
    </source>
</evidence>
<feature type="compositionally biased region" description="Basic and acidic residues" evidence="5">
    <location>
        <begin position="45"/>
        <end position="69"/>
    </location>
</feature>
<dbReference type="PANTHER" id="PTHR38439">
    <property type="entry name" value="AURACYANIN-B"/>
    <property type="match status" value="1"/>
</dbReference>
<feature type="chain" id="PRO_5041319694" evidence="6">
    <location>
        <begin position="19"/>
        <end position="195"/>
    </location>
</feature>
<accession>A0AA51N9T7</accession>
<evidence type="ECO:0000313" key="8">
    <source>
        <dbReference type="EMBL" id="WMN11218.1"/>
    </source>
</evidence>
<reference evidence="8 9" key="1">
    <citation type="submission" date="2023-08" db="EMBL/GenBank/DDBJ databases">
        <title>Comparative genomics and taxonomic characterization of three novel marine species of genus Marivirga.</title>
        <authorList>
            <person name="Muhammad N."/>
            <person name="Kim S.-G."/>
        </authorList>
    </citation>
    <scope>NUCLEOTIDE SEQUENCE [LARGE SCALE GENOMIC DNA]</scope>
    <source>
        <strain evidence="8 9">BDSF4-3</strain>
    </source>
</reference>
<evidence type="ECO:0000256" key="1">
    <source>
        <dbReference type="ARBA" id="ARBA00022448"/>
    </source>
</evidence>
<evidence type="ECO:0000256" key="4">
    <source>
        <dbReference type="ARBA" id="ARBA00023008"/>
    </source>
</evidence>
<feature type="compositionally biased region" description="Basic and acidic residues" evidence="5">
    <location>
        <begin position="24"/>
        <end position="38"/>
    </location>
</feature>
<dbReference type="InterPro" id="IPR014068">
    <property type="entry name" value="Azurin"/>
</dbReference>
<dbReference type="KEGG" id="msaa:QYS49_37605"/>
<evidence type="ECO:0000256" key="3">
    <source>
        <dbReference type="ARBA" id="ARBA00022982"/>
    </source>
</evidence>
<dbReference type="SUPFAM" id="SSF49503">
    <property type="entry name" value="Cupredoxins"/>
    <property type="match status" value="1"/>
</dbReference>
<feature type="signal peptide" evidence="6">
    <location>
        <begin position="1"/>
        <end position="18"/>
    </location>
</feature>
<keyword evidence="9" id="KW-1185">Reference proteome</keyword>
<dbReference type="InterPro" id="IPR000923">
    <property type="entry name" value="BlueCu_1"/>
</dbReference>
<feature type="region of interest" description="Disordered" evidence="5">
    <location>
        <begin position="22"/>
        <end position="71"/>
    </location>
</feature>
<evidence type="ECO:0000256" key="2">
    <source>
        <dbReference type="ARBA" id="ARBA00022723"/>
    </source>
</evidence>
<keyword evidence="4" id="KW-0186">Copper</keyword>
<keyword evidence="2" id="KW-0479">Metal-binding</keyword>